<organism evidence="1 2">
    <name type="scientific">Aphanomyces invadans</name>
    <dbReference type="NCBI Taxonomy" id="157072"/>
    <lineage>
        <taxon>Eukaryota</taxon>
        <taxon>Sar</taxon>
        <taxon>Stramenopiles</taxon>
        <taxon>Oomycota</taxon>
        <taxon>Saprolegniomycetes</taxon>
        <taxon>Saprolegniales</taxon>
        <taxon>Verrucalvaceae</taxon>
        <taxon>Aphanomyces</taxon>
    </lineage>
</organism>
<evidence type="ECO:0000313" key="2">
    <source>
        <dbReference type="Proteomes" id="UP000285060"/>
    </source>
</evidence>
<dbReference type="Proteomes" id="UP000285060">
    <property type="component" value="Unassembled WGS sequence"/>
</dbReference>
<protein>
    <submittedName>
        <fullName evidence="1">Uncharacterized protein</fullName>
    </submittedName>
</protein>
<dbReference type="EMBL" id="QUSY01002717">
    <property type="protein sequence ID" value="RHY20173.1"/>
    <property type="molecule type" value="Genomic_DNA"/>
</dbReference>
<comment type="caution">
    <text evidence="1">The sequence shown here is derived from an EMBL/GenBank/DDBJ whole genome shotgun (WGS) entry which is preliminary data.</text>
</comment>
<reference evidence="1 2" key="1">
    <citation type="submission" date="2018-08" db="EMBL/GenBank/DDBJ databases">
        <title>Aphanomyces genome sequencing and annotation.</title>
        <authorList>
            <person name="Minardi D."/>
            <person name="Oidtmann B."/>
            <person name="Van Der Giezen M."/>
            <person name="Studholme D.J."/>
        </authorList>
    </citation>
    <scope>NUCLEOTIDE SEQUENCE [LARGE SCALE GENOMIC DNA]</scope>
    <source>
        <strain evidence="1 2">NJM0002</strain>
    </source>
</reference>
<proteinExistence type="predicted"/>
<sequence length="285" mass="31592">MHVQRGSLERLGLAHWMLKDDNPWNQVDVEAALFGDGKTNSTRVASPVARSDKKTPRGPSDVMAEFVRKYHTKLIVHVDVGHVRFTFRHVGAANALMKKEWGFNCEFVRGWVAVAADPAPFLLVEGRLGSAMASVVVPKAVDCLAVANCIADNNDGCFYAGLRFDPSNRARLQTFLEQVLQLPTMFEVETKQVMVDVRVPTHQLVHEILSTTTLVPFVGDIALDSVEAVEGSIPGNRWAITHDIVANVVQAAFRHHVRLRNTRSGHVAAIQRLLHQLFPQSSPPR</sequence>
<keyword evidence="2" id="KW-1185">Reference proteome</keyword>
<evidence type="ECO:0000313" key="1">
    <source>
        <dbReference type="EMBL" id="RHY20173.1"/>
    </source>
</evidence>
<dbReference type="AlphaFoldDB" id="A0A3R6YWW2"/>
<name>A0A3R6YWW2_9STRA</name>
<accession>A0A3R6YWW2</accession>
<gene>
    <name evidence="1" type="ORF">DYB32_010090</name>
</gene>
<dbReference type="VEuPathDB" id="FungiDB:H310_08898"/>